<reference evidence="2 3" key="1">
    <citation type="submission" date="2020-02" db="EMBL/GenBank/DDBJ databases">
        <authorList>
            <person name="Ferguson B K."/>
        </authorList>
    </citation>
    <scope>NUCLEOTIDE SEQUENCE [LARGE SCALE GENOMIC DNA]</scope>
</reference>
<gene>
    <name evidence="2" type="ORF">TBRA_LOCUS9298</name>
</gene>
<protein>
    <submittedName>
        <fullName evidence="2">Uncharacterized protein</fullName>
    </submittedName>
</protein>
<dbReference type="EMBL" id="CADCXV010000856">
    <property type="protein sequence ID" value="CAB0037471.1"/>
    <property type="molecule type" value="Genomic_DNA"/>
</dbReference>
<feature type="compositionally biased region" description="Polar residues" evidence="1">
    <location>
        <begin position="155"/>
        <end position="164"/>
    </location>
</feature>
<dbReference type="AlphaFoldDB" id="A0A6H5IPK6"/>
<proteinExistence type="predicted"/>
<keyword evidence="3" id="KW-1185">Reference proteome</keyword>
<evidence type="ECO:0000313" key="3">
    <source>
        <dbReference type="Proteomes" id="UP000479190"/>
    </source>
</evidence>
<organism evidence="2 3">
    <name type="scientific">Trichogramma brassicae</name>
    <dbReference type="NCBI Taxonomy" id="86971"/>
    <lineage>
        <taxon>Eukaryota</taxon>
        <taxon>Metazoa</taxon>
        <taxon>Ecdysozoa</taxon>
        <taxon>Arthropoda</taxon>
        <taxon>Hexapoda</taxon>
        <taxon>Insecta</taxon>
        <taxon>Pterygota</taxon>
        <taxon>Neoptera</taxon>
        <taxon>Endopterygota</taxon>
        <taxon>Hymenoptera</taxon>
        <taxon>Apocrita</taxon>
        <taxon>Proctotrupomorpha</taxon>
        <taxon>Chalcidoidea</taxon>
        <taxon>Trichogrammatidae</taxon>
        <taxon>Trichogramma</taxon>
    </lineage>
</organism>
<name>A0A6H5IPK6_9HYME</name>
<evidence type="ECO:0000313" key="2">
    <source>
        <dbReference type="EMBL" id="CAB0037471.1"/>
    </source>
</evidence>
<dbReference type="Proteomes" id="UP000479190">
    <property type="component" value="Unassembled WGS sequence"/>
</dbReference>
<feature type="region of interest" description="Disordered" evidence="1">
    <location>
        <begin position="133"/>
        <end position="164"/>
    </location>
</feature>
<evidence type="ECO:0000256" key="1">
    <source>
        <dbReference type="SAM" id="MobiDB-lite"/>
    </source>
</evidence>
<sequence>MRPPPSLQRGQVERRRRPSRWWKASASSVRAFHLRTGRIEGPIGGLVFSISKTIAWWSLCVYRSLTAHEDTLEARASLTKVRSMTEAPRAPAKVGVSPALSNTASRRLSESSRMVPRGLVSLHPHSVDQALKSPATTSGLLPRASSVMSTRRAENSASLSLGGA</sequence>
<accession>A0A6H5IPK6</accession>